<dbReference type="InterPro" id="IPR050951">
    <property type="entry name" value="Retrovirus_Pol_polyprotein"/>
</dbReference>
<dbReference type="Proteomes" id="UP000000311">
    <property type="component" value="Unassembled WGS sequence"/>
</dbReference>
<organism evidence="4">
    <name type="scientific">Camponotus floridanus</name>
    <name type="common">Florida carpenter ant</name>
    <dbReference type="NCBI Taxonomy" id="104421"/>
    <lineage>
        <taxon>Eukaryota</taxon>
        <taxon>Metazoa</taxon>
        <taxon>Ecdysozoa</taxon>
        <taxon>Arthropoda</taxon>
        <taxon>Hexapoda</taxon>
        <taxon>Insecta</taxon>
        <taxon>Pterygota</taxon>
        <taxon>Neoptera</taxon>
        <taxon>Endopterygota</taxon>
        <taxon>Hymenoptera</taxon>
        <taxon>Apocrita</taxon>
        <taxon>Aculeata</taxon>
        <taxon>Formicoidea</taxon>
        <taxon>Formicidae</taxon>
        <taxon>Formicinae</taxon>
        <taxon>Camponotus</taxon>
    </lineage>
</organism>
<dbReference type="EC" id="2.7.7.49" evidence="1"/>
<dbReference type="InterPro" id="IPR036397">
    <property type="entry name" value="RNaseH_sf"/>
</dbReference>
<keyword evidence="4" id="KW-1185">Reference proteome</keyword>
<dbReference type="GO" id="GO:0003964">
    <property type="term" value="F:RNA-directed DNA polymerase activity"/>
    <property type="evidence" value="ECO:0007669"/>
    <property type="project" value="UniProtKB-EC"/>
</dbReference>
<dbReference type="OMA" id="ACALNCK"/>
<feature type="domain" description="Integrase catalytic" evidence="2">
    <location>
        <begin position="55"/>
        <end position="122"/>
    </location>
</feature>
<dbReference type="Gene3D" id="1.10.340.70">
    <property type="match status" value="1"/>
</dbReference>
<sequence>LHKGHPGIRRTKQPAREYVYWPKMSEDIGRLVRQYDACALNCKLPVKVPLDPWPTPSRPMERVHIDYAGPIDRQYLLVFVDAYTKFLDVAITPTISANRTVDLCREFFSRYGPPDVLVTDHE</sequence>
<dbReference type="GO" id="GO:0015074">
    <property type="term" value="P:DNA integration"/>
    <property type="evidence" value="ECO:0007669"/>
    <property type="project" value="InterPro"/>
</dbReference>
<dbReference type="SUPFAM" id="SSF53098">
    <property type="entry name" value="Ribonuclease H-like"/>
    <property type="match status" value="1"/>
</dbReference>
<dbReference type="GO" id="GO:0003676">
    <property type="term" value="F:nucleic acid binding"/>
    <property type="evidence" value="ECO:0007669"/>
    <property type="project" value="InterPro"/>
</dbReference>
<evidence type="ECO:0000259" key="2">
    <source>
        <dbReference type="PROSITE" id="PS50994"/>
    </source>
</evidence>
<reference evidence="3 4" key="1">
    <citation type="journal article" date="2010" name="Science">
        <title>Genomic comparison of the ants Camponotus floridanus and Harpegnathos saltator.</title>
        <authorList>
            <person name="Bonasio R."/>
            <person name="Zhang G."/>
            <person name="Ye C."/>
            <person name="Mutti N.S."/>
            <person name="Fang X."/>
            <person name="Qin N."/>
            <person name="Donahue G."/>
            <person name="Yang P."/>
            <person name="Li Q."/>
            <person name="Li C."/>
            <person name="Zhang P."/>
            <person name="Huang Z."/>
            <person name="Berger S.L."/>
            <person name="Reinberg D."/>
            <person name="Wang J."/>
            <person name="Liebig J."/>
        </authorList>
    </citation>
    <scope>NUCLEOTIDE SEQUENCE [LARGE SCALE GENOMIC DNA]</scope>
    <source>
        <strain evidence="4">C129</strain>
    </source>
</reference>
<dbReference type="PANTHER" id="PTHR37984:SF5">
    <property type="entry name" value="PROTEIN NYNRIN-LIKE"/>
    <property type="match status" value="1"/>
</dbReference>
<gene>
    <name evidence="3" type="ORF">EAG_08065</name>
</gene>
<dbReference type="OrthoDB" id="7554888at2759"/>
<proteinExistence type="predicted"/>
<name>E2AU41_CAMFO</name>
<evidence type="ECO:0000313" key="4">
    <source>
        <dbReference type="Proteomes" id="UP000000311"/>
    </source>
</evidence>
<accession>E2AU41</accession>
<dbReference type="InterPro" id="IPR041588">
    <property type="entry name" value="Integrase_H2C2"/>
</dbReference>
<dbReference type="InterPro" id="IPR012337">
    <property type="entry name" value="RNaseH-like_sf"/>
</dbReference>
<feature type="non-terminal residue" evidence="3">
    <location>
        <position position="1"/>
    </location>
</feature>
<dbReference type="PROSITE" id="PS50994">
    <property type="entry name" value="INTEGRASE"/>
    <property type="match status" value="1"/>
</dbReference>
<dbReference type="Pfam" id="PF17921">
    <property type="entry name" value="Integrase_H2C2"/>
    <property type="match status" value="1"/>
</dbReference>
<dbReference type="AlphaFoldDB" id="E2AU41"/>
<feature type="non-terminal residue" evidence="3">
    <location>
        <position position="122"/>
    </location>
</feature>
<dbReference type="PANTHER" id="PTHR37984">
    <property type="entry name" value="PROTEIN CBG26694"/>
    <property type="match status" value="1"/>
</dbReference>
<dbReference type="InterPro" id="IPR001584">
    <property type="entry name" value="Integrase_cat-core"/>
</dbReference>
<dbReference type="EMBL" id="GL442789">
    <property type="protein sequence ID" value="EFN63048.1"/>
    <property type="molecule type" value="Genomic_DNA"/>
</dbReference>
<protein>
    <recommendedName>
        <fullName evidence="1">RNA-directed DNA polymerase</fullName>
        <ecNumber evidence="1">2.7.7.49</ecNumber>
    </recommendedName>
</protein>
<evidence type="ECO:0000256" key="1">
    <source>
        <dbReference type="ARBA" id="ARBA00012493"/>
    </source>
</evidence>
<dbReference type="InParanoid" id="E2AU41"/>
<evidence type="ECO:0000313" key="3">
    <source>
        <dbReference type="EMBL" id="EFN63048.1"/>
    </source>
</evidence>
<dbReference type="Gene3D" id="3.30.420.10">
    <property type="entry name" value="Ribonuclease H-like superfamily/Ribonuclease H"/>
    <property type="match status" value="1"/>
</dbReference>